<dbReference type="SUPFAM" id="SSF52540">
    <property type="entry name" value="P-loop containing nucleoside triphosphate hydrolases"/>
    <property type="match status" value="1"/>
</dbReference>
<proteinExistence type="predicted"/>
<dbReference type="SMART" id="SM00382">
    <property type="entry name" value="AAA"/>
    <property type="match status" value="1"/>
</dbReference>
<gene>
    <name evidence="5" type="primary">cmpD</name>
    <name evidence="5" type="ORF">Pla111_32670</name>
</gene>
<reference evidence="5 6" key="1">
    <citation type="submission" date="2019-02" db="EMBL/GenBank/DDBJ databases">
        <title>Deep-cultivation of Planctomycetes and their phenomic and genomic characterization uncovers novel biology.</title>
        <authorList>
            <person name="Wiegand S."/>
            <person name="Jogler M."/>
            <person name="Boedeker C."/>
            <person name="Pinto D."/>
            <person name="Vollmers J."/>
            <person name="Rivas-Marin E."/>
            <person name="Kohn T."/>
            <person name="Peeters S.H."/>
            <person name="Heuer A."/>
            <person name="Rast P."/>
            <person name="Oberbeckmann S."/>
            <person name="Bunk B."/>
            <person name="Jeske O."/>
            <person name="Meyerdierks A."/>
            <person name="Storesund J.E."/>
            <person name="Kallscheuer N."/>
            <person name="Luecker S."/>
            <person name="Lage O.M."/>
            <person name="Pohl T."/>
            <person name="Merkel B.J."/>
            <person name="Hornburger P."/>
            <person name="Mueller R.-W."/>
            <person name="Bruemmer F."/>
            <person name="Labrenz M."/>
            <person name="Spormann A.M."/>
            <person name="Op Den Camp H."/>
            <person name="Overmann J."/>
            <person name="Amann R."/>
            <person name="Jetten M.S.M."/>
            <person name="Mascher T."/>
            <person name="Medema M.H."/>
            <person name="Devos D.P."/>
            <person name="Kaster A.-K."/>
            <person name="Ovreas L."/>
            <person name="Rohde M."/>
            <person name="Galperin M.Y."/>
            <person name="Jogler C."/>
        </authorList>
    </citation>
    <scope>NUCLEOTIDE SEQUENCE [LARGE SCALE GENOMIC DNA]</scope>
    <source>
        <strain evidence="5 6">Pla111</strain>
    </source>
</reference>
<dbReference type="PANTHER" id="PTHR42788">
    <property type="entry name" value="TAURINE IMPORT ATP-BINDING PROTEIN-RELATED"/>
    <property type="match status" value="1"/>
</dbReference>
<name>A0A5C5VT97_9BACT</name>
<dbReference type="PANTHER" id="PTHR42788:SF19">
    <property type="entry name" value="ALIPHATIC SULFONATES IMPORT ATP-BINDING PROTEIN SSUB 2"/>
    <property type="match status" value="1"/>
</dbReference>
<evidence type="ECO:0000259" key="4">
    <source>
        <dbReference type="PROSITE" id="PS50893"/>
    </source>
</evidence>
<dbReference type="RefSeq" id="WP_146575455.1">
    <property type="nucleotide sequence ID" value="NZ_SJPH01000010.1"/>
</dbReference>
<dbReference type="EMBL" id="SJPH01000010">
    <property type="protein sequence ID" value="TWT40849.1"/>
    <property type="molecule type" value="Genomic_DNA"/>
</dbReference>
<dbReference type="GO" id="GO:0016887">
    <property type="term" value="F:ATP hydrolysis activity"/>
    <property type="evidence" value="ECO:0007669"/>
    <property type="project" value="InterPro"/>
</dbReference>
<evidence type="ECO:0000256" key="1">
    <source>
        <dbReference type="ARBA" id="ARBA00022448"/>
    </source>
</evidence>
<keyword evidence="3 5" id="KW-0067">ATP-binding</keyword>
<evidence type="ECO:0000313" key="5">
    <source>
        <dbReference type="EMBL" id="TWT40849.1"/>
    </source>
</evidence>
<dbReference type="OrthoDB" id="2151853at2"/>
<dbReference type="GO" id="GO:0005524">
    <property type="term" value="F:ATP binding"/>
    <property type="evidence" value="ECO:0007669"/>
    <property type="project" value="UniProtKB-KW"/>
</dbReference>
<dbReference type="EC" id="3.6.3.-" evidence="5"/>
<keyword evidence="1" id="KW-0813">Transport</keyword>
<dbReference type="InterPro" id="IPR003593">
    <property type="entry name" value="AAA+_ATPase"/>
</dbReference>
<evidence type="ECO:0000256" key="2">
    <source>
        <dbReference type="ARBA" id="ARBA00022741"/>
    </source>
</evidence>
<sequence length="263" mass="28790">MAQTSTPTHADKRPTAVELIGVEKRFSGGVHALGPIDLAIGRGEFVCLVGPSGCGKSTALRMVAGLATPTAGTVRSGGHQKGQPASEAGYVFQEPTLLPWSRVWDNVYLPLRLRGVSRSEARPAVERVLAQVGLEDFAKAYPRQLSGGMKMRASIARALVGEPSLLLMDEPFAALDEQTRFRLNNDLLHLWQEGRWTVIFVTHSVYEAVYLAERIVVMAARPGRVLAEIAVDAPAVRDESFRRSVRYDELCRKVSEVLLEAAR</sequence>
<dbReference type="InterPro" id="IPR050166">
    <property type="entry name" value="ABC_transporter_ATP-bind"/>
</dbReference>
<dbReference type="PROSITE" id="PS00211">
    <property type="entry name" value="ABC_TRANSPORTER_1"/>
    <property type="match status" value="1"/>
</dbReference>
<evidence type="ECO:0000256" key="3">
    <source>
        <dbReference type="ARBA" id="ARBA00022840"/>
    </source>
</evidence>
<dbReference type="InterPro" id="IPR027417">
    <property type="entry name" value="P-loop_NTPase"/>
</dbReference>
<feature type="domain" description="ABC transporter" evidence="4">
    <location>
        <begin position="17"/>
        <end position="247"/>
    </location>
</feature>
<dbReference type="InterPro" id="IPR017871">
    <property type="entry name" value="ABC_transporter-like_CS"/>
</dbReference>
<comment type="caution">
    <text evidence="5">The sequence shown here is derived from an EMBL/GenBank/DDBJ whole genome shotgun (WGS) entry which is preliminary data.</text>
</comment>
<dbReference type="PROSITE" id="PS50893">
    <property type="entry name" value="ABC_TRANSPORTER_2"/>
    <property type="match status" value="1"/>
</dbReference>
<keyword evidence="5" id="KW-0378">Hydrolase</keyword>
<dbReference type="CDD" id="cd03293">
    <property type="entry name" value="ABC_NrtD_SsuB_transporters"/>
    <property type="match status" value="1"/>
</dbReference>
<dbReference type="AlphaFoldDB" id="A0A5C5VT97"/>
<evidence type="ECO:0000313" key="6">
    <source>
        <dbReference type="Proteomes" id="UP000318995"/>
    </source>
</evidence>
<dbReference type="Gene3D" id="3.40.50.300">
    <property type="entry name" value="P-loop containing nucleotide triphosphate hydrolases"/>
    <property type="match status" value="1"/>
</dbReference>
<keyword evidence="6" id="KW-1185">Reference proteome</keyword>
<dbReference type="InterPro" id="IPR003439">
    <property type="entry name" value="ABC_transporter-like_ATP-bd"/>
</dbReference>
<dbReference type="Proteomes" id="UP000318995">
    <property type="component" value="Unassembled WGS sequence"/>
</dbReference>
<protein>
    <submittedName>
        <fullName evidence="5">Bicarbonate transport ATP-binding protein CmpD</fullName>
        <ecNumber evidence="5">3.6.3.-</ecNumber>
    </submittedName>
</protein>
<accession>A0A5C5VT97</accession>
<dbReference type="Pfam" id="PF00005">
    <property type="entry name" value="ABC_tran"/>
    <property type="match status" value="1"/>
</dbReference>
<keyword evidence="2" id="KW-0547">Nucleotide-binding</keyword>
<organism evidence="5 6">
    <name type="scientific">Botrimarina hoheduenensis</name>
    <dbReference type="NCBI Taxonomy" id="2528000"/>
    <lineage>
        <taxon>Bacteria</taxon>
        <taxon>Pseudomonadati</taxon>
        <taxon>Planctomycetota</taxon>
        <taxon>Planctomycetia</taxon>
        <taxon>Pirellulales</taxon>
        <taxon>Lacipirellulaceae</taxon>
        <taxon>Botrimarina</taxon>
    </lineage>
</organism>